<keyword evidence="2" id="KW-1133">Transmembrane helix</keyword>
<gene>
    <name evidence="3" type="ORF">BpHYR1_024081</name>
</gene>
<sequence length="130" mass="15181">MPTVASEIAPYGTPHTKSKSIKNTNNLGYETNSRRSKYTGDFNPLLRLLAIGDLILGFFNTEELQNKFRENFLDNLNEIMALNCKKDFEKYLEIKDHYLINRFLKLKIRKIKNGIFLGIFVFTFHIALLF</sequence>
<evidence type="ECO:0000313" key="3">
    <source>
        <dbReference type="EMBL" id="RNA19078.1"/>
    </source>
</evidence>
<feature type="transmembrane region" description="Helical" evidence="2">
    <location>
        <begin position="111"/>
        <end position="129"/>
    </location>
</feature>
<proteinExistence type="predicted"/>
<reference evidence="3 4" key="1">
    <citation type="journal article" date="2018" name="Sci. Rep.">
        <title>Genomic signatures of local adaptation to the degree of environmental predictability in rotifers.</title>
        <authorList>
            <person name="Franch-Gras L."/>
            <person name="Hahn C."/>
            <person name="Garcia-Roger E.M."/>
            <person name="Carmona M.J."/>
            <person name="Serra M."/>
            <person name="Gomez A."/>
        </authorList>
    </citation>
    <scope>NUCLEOTIDE SEQUENCE [LARGE SCALE GENOMIC DNA]</scope>
    <source>
        <strain evidence="3">HYR1</strain>
    </source>
</reference>
<dbReference type="AlphaFoldDB" id="A0A3M7R750"/>
<feature type="region of interest" description="Disordered" evidence="1">
    <location>
        <begin position="1"/>
        <end position="25"/>
    </location>
</feature>
<name>A0A3M7R750_BRAPC</name>
<evidence type="ECO:0000313" key="4">
    <source>
        <dbReference type="Proteomes" id="UP000276133"/>
    </source>
</evidence>
<keyword evidence="4" id="KW-1185">Reference proteome</keyword>
<protein>
    <submittedName>
        <fullName evidence="3">Uncharacterized protein</fullName>
    </submittedName>
</protein>
<dbReference type="Proteomes" id="UP000276133">
    <property type="component" value="Unassembled WGS sequence"/>
</dbReference>
<organism evidence="3 4">
    <name type="scientific">Brachionus plicatilis</name>
    <name type="common">Marine rotifer</name>
    <name type="synonym">Brachionus muelleri</name>
    <dbReference type="NCBI Taxonomy" id="10195"/>
    <lineage>
        <taxon>Eukaryota</taxon>
        <taxon>Metazoa</taxon>
        <taxon>Spiralia</taxon>
        <taxon>Gnathifera</taxon>
        <taxon>Rotifera</taxon>
        <taxon>Eurotatoria</taxon>
        <taxon>Monogononta</taxon>
        <taxon>Pseudotrocha</taxon>
        <taxon>Ploima</taxon>
        <taxon>Brachionidae</taxon>
        <taxon>Brachionus</taxon>
    </lineage>
</organism>
<keyword evidence="2" id="KW-0812">Transmembrane</keyword>
<evidence type="ECO:0000256" key="2">
    <source>
        <dbReference type="SAM" id="Phobius"/>
    </source>
</evidence>
<dbReference type="EMBL" id="REGN01004106">
    <property type="protein sequence ID" value="RNA19078.1"/>
    <property type="molecule type" value="Genomic_DNA"/>
</dbReference>
<comment type="caution">
    <text evidence="3">The sequence shown here is derived from an EMBL/GenBank/DDBJ whole genome shotgun (WGS) entry which is preliminary data.</text>
</comment>
<accession>A0A3M7R750</accession>
<evidence type="ECO:0000256" key="1">
    <source>
        <dbReference type="SAM" id="MobiDB-lite"/>
    </source>
</evidence>
<keyword evidence="2" id="KW-0472">Membrane</keyword>